<dbReference type="SMART" id="SM00244">
    <property type="entry name" value="PHB"/>
    <property type="match status" value="1"/>
</dbReference>
<dbReference type="InterPro" id="IPR043202">
    <property type="entry name" value="Band-7_stomatin-like"/>
</dbReference>
<feature type="domain" description="Band 7" evidence="3">
    <location>
        <begin position="24"/>
        <end position="182"/>
    </location>
</feature>
<accession>A0A9D7SDF3</accession>
<comment type="caution">
    <text evidence="4">The sequence shown here is derived from an EMBL/GenBank/DDBJ whole genome shotgun (WGS) entry which is preliminary data.</text>
</comment>
<name>A0A9D7SDF3_9BACT</name>
<dbReference type="Gene3D" id="6.10.250.2090">
    <property type="match status" value="1"/>
</dbReference>
<evidence type="ECO:0000313" key="4">
    <source>
        <dbReference type="EMBL" id="MBK9795549.1"/>
    </source>
</evidence>
<dbReference type="FunFam" id="3.30.479.30:FF:000004">
    <property type="entry name" value="Putative membrane protease family, stomatin"/>
    <property type="match status" value="1"/>
</dbReference>
<comment type="subcellular location">
    <subcellularLocation>
        <location evidence="1">Membrane</location>
        <topology evidence="1">Single-pass membrane protein</topology>
    </subcellularLocation>
</comment>
<comment type="similarity">
    <text evidence="2">Belongs to the band 7/mec-2 family.</text>
</comment>
<dbReference type="PANTHER" id="PTHR10264">
    <property type="entry name" value="BAND 7 PROTEIN-RELATED"/>
    <property type="match status" value="1"/>
</dbReference>
<gene>
    <name evidence="4" type="ORF">IPP58_03475</name>
</gene>
<dbReference type="GO" id="GO:0098552">
    <property type="term" value="C:side of membrane"/>
    <property type="evidence" value="ECO:0007669"/>
    <property type="project" value="UniProtKB-ARBA"/>
</dbReference>
<reference evidence="4" key="1">
    <citation type="submission" date="2020-10" db="EMBL/GenBank/DDBJ databases">
        <title>Connecting structure to function with the recovery of over 1000 high-quality activated sludge metagenome-assembled genomes encoding full-length rRNA genes using long-read sequencing.</title>
        <authorList>
            <person name="Singleton C.M."/>
            <person name="Petriglieri F."/>
            <person name="Kristensen J.M."/>
            <person name="Kirkegaard R.H."/>
            <person name="Michaelsen T.Y."/>
            <person name="Andersen M.H."/>
            <person name="Karst S.M."/>
            <person name="Dueholm M.S."/>
            <person name="Nielsen P.H."/>
            <person name="Albertsen M."/>
        </authorList>
    </citation>
    <scope>NUCLEOTIDE SEQUENCE</scope>
    <source>
        <strain evidence="4">Skiv_18-Q3-R9-52_MAXAC.067</strain>
    </source>
</reference>
<evidence type="ECO:0000256" key="1">
    <source>
        <dbReference type="ARBA" id="ARBA00004167"/>
    </source>
</evidence>
<proteinExistence type="inferred from homology"/>
<dbReference type="AlphaFoldDB" id="A0A9D7SDF3"/>
<evidence type="ECO:0000313" key="5">
    <source>
        <dbReference type="Proteomes" id="UP000886657"/>
    </source>
</evidence>
<dbReference type="Pfam" id="PF01145">
    <property type="entry name" value="Band_7"/>
    <property type="match status" value="1"/>
</dbReference>
<dbReference type="SUPFAM" id="SSF117892">
    <property type="entry name" value="Band 7/SPFH domain"/>
    <property type="match status" value="1"/>
</dbReference>
<dbReference type="CDD" id="cd08826">
    <property type="entry name" value="SPFH_eoslipins_u1"/>
    <property type="match status" value="1"/>
</dbReference>
<dbReference type="Gene3D" id="3.30.479.30">
    <property type="entry name" value="Band 7 domain"/>
    <property type="match status" value="1"/>
</dbReference>
<organism evidence="4 5">
    <name type="scientific">Candidatus Geothrix skivensis</name>
    <dbReference type="NCBI Taxonomy" id="2954439"/>
    <lineage>
        <taxon>Bacteria</taxon>
        <taxon>Pseudomonadati</taxon>
        <taxon>Acidobacteriota</taxon>
        <taxon>Holophagae</taxon>
        <taxon>Holophagales</taxon>
        <taxon>Holophagaceae</taxon>
        <taxon>Geothrix</taxon>
    </lineage>
</organism>
<dbReference type="EMBL" id="JADKIO010000005">
    <property type="protein sequence ID" value="MBK9795549.1"/>
    <property type="molecule type" value="Genomic_DNA"/>
</dbReference>
<evidence type="ECO:0000259" key="3">
    <source>
        <dbReference type="SMART" id="SM00244"/>
    </source>
</evidence>
<dbReference type="GO" id="GO:0005886">
    <property type="term" value="C:plasma membrane"/>
    <property type="evidence" value="ECO:0007669"/>
    <property type="project" value="InterPro"/>
</dbReference>
<dbReference type="InterPro" id="IPR001972">
    <property type="entry name" value="Stomatin_HflK_fam"/>
</dbReference>
<dbReference type="Proteomes" id="UP000886657">
    <property type="component" value="Unassembled WGS sequence"/>
</dbReference>
<dbReference type="PANTHER" id="PTHR10264:SF19">
    <property type="entry name" value="AT06885P-RELATED"/>
    <property type="match status" value="1"/>
</dbReference>
<dbReference type="PRINTS" id="PR00721">
    <property type="entry name" value="STOMATIN"/>
</dbReference>
<dbReference type="InterPro" id="IPR036013">
    <property type="entry name" value="Band_7/SPFH_dom_sf"/>
</dbReference>
<protein>
    <submittedName>
        <fullName evidence="4">Slipin family protein</fullName>
    </submittedName>
</protein>
<sequence length="256" mass="28526">MDTLFASLGCFGPAALFLVVWSLSCLKVINQYERAVVFTLGKVGDTLKGPGLVFIWRPIQKAVIVSLRTTVLEVPSQDIITRDNVSLKVSAVVYSKVLDPKQAILGVENYYYATSQIAQTTLRSLLGEVSLDELLADREKLSLRLREMIDRSTEPWGVEVSSVELKSVDLPEQIQRAMGKQAEAEREKRAKVIAAEGELLASEQLLEAANKISQNPTAIQMRYLQTLAEIATEKNSTIVFPLPMEFMKAFEKFTKN</sequence>
<evidence type="ECO:0000256" key="2">
    <source>
        <dbReference type="ARBA" id="ARBA00008164"/>
    </source>
</evidence>
<dbReference type="InterPro" id="IPR001107">
    <property type="entry name" value="Band_7"/>
</dbReference>